<dbReference type="CDD" id="cd02909">
    <property type="entry name" value="cupin_pirin_N"/>
    <property type="match status" value="1"/>
</dbReference>
<dbReference type="RefSeq" id="WP_125480316.1">
    <property type="nucleotide sequence ID" value="NZ_RSFW01000014.1"/>
</dbReference>
<dbReference type="InterPro" id="IPR012093">
    <property type="entry name" value="Pirin"/>
</dbReference>
<dbReference type="PIRSF" id="PIRSF006232">
    <property type="entry name" value="Pirin"/>
    <property type="match status" value="1"/>
</dbReference>
<dbReference type="PANTHER" id="PTHR13903:SF8">
    <property type="entry name" value="PIRIN"/>
    <property type="match status" value="1"/>
</dbReference>
<dbReference type="Pfam" id="PF05726">
    <property type="entry name" value="Pirin_C"/>
    <property type="match status" value="1"/>
</dbReference>
<organism evidence="6 7">
    <name type="scientific">Mesobacillus subterraneus</name>
    <dbReference type="NCBI Taxonomy" id="285983"/>
    <lineage>
        <taxon>Bacteria</taxon>
        <taxon>Bacillati</taxon>
        <taxon>Bacillota</taxon>
        <taxon>Bacilli</taxon>
        <taxon>Bacillales</taxon>
        <taxon>Bacillaceae</taxon>
        <taxon>Mesobacillus</taxon>
    </lineage>
</organism>
<dbReference type="PANTHER" id="PTHR13903">
    <property type="entry name" value="PIRIN-RELATED"/>
    <property type="match status" value="1"/>
</dbReference>
<dbReference type="Proteomes" id="UP000279911">
    <property type="component" value="Unassembled WGS sequence"/>
</dbReference>
<evidence type="ECO:0000259" key="4">
    <source>
        <dbReference type="Pfam" id="PF02678"/>
    </source>
</evidence>
<proteinExistence type="inferred from homology"/>
<evidence type="ECO:0000313" key="7">
    <source>
        <dbReference type="Proteomes" id="UP000279911"/>
    </source>
</evidence>
<evidence type="ECO:0000256" key="2">
    <source>
        <dbReference type="PIRSR" id="PIRSR006232-1"/>
    </source>
</evidence>
<feature type="binding site" evidence="2">
    <location>
        <position position="104"/>
    </location>
    <ligand>
        <name>Fe cation</name>
        <dbReference type="ChEBI" id="CHEBI:24875"/>
    </ligand>
</feature>
<dbReference type="InterPro" id="IPR008778">
    <property type="entry name" value="Pirin_C_dom"/>
</dbReference>
<comment type="caution">
    <text evidence="6">The sequence shown here is derived from an EMBL/GenBank/DDBJ whole genome shotgun (WGS) entry which is preliminary data.</text>
</comment>
<evidence type="ECO:0000256" key="3">
    <source>
        <dbReference type="RuleBase" id="RU003457"/>
    </source>
</evidence>
<dbReference type="SUPFAM" id="SSF51182">
    <property type="entry name" value="RmlC-like cupins"/>
    <property type="match status" value="1"/>
</dbReference>
<dbReference type="Gene3D" id="2.60.120.10">
    <property type="entry name" value="Jelly Rolls"/>
    <property type="match status" value="2"/>
</dbReference>
<dbReference type="Pfam" id="PF02678">
    <property type="entry name" value="Pirin"/>
    <property type="match status" value="1"/>
</dbReference>
<keyword evidence="2" id="KW-0479">Metal-binding</keyword>
<comment type="cofactor">
    <cofactor evidence="2">
        <name>Fe cation</name>
        <dbReference type="ChEBI" id="CHEBI:24875"/>
    </cofactor>
    <text evidence="2">Binds 1 Fe cation per subunit.</text>
</comment>
<reference evidence="7" key="1">
    <citation type="submission" date="2018-12" db="EMBL/GenBank/DDBJ databases">
        <title>Bacillus chawlae sp. nov., Bacillus glennii sp. nov., and Bacillus saganii sp. nov. Isolated from the Vehicle Assembly Building at Kennedy Space Center where the Viking Spacecraft were Assembled.</title>
        <authorList>
            <person name="Seuylemezian A."/>
            <person name="Vaishampayan P."/>
        </authorList>
    </citation>
    <scope>NUCLEOTIDE SEQUENCE [LARGE SCALE GENOMIC DNA]</scope>
    <source>
        <strain evidence="7">DSM 13966</strain>
    </source>
</reference>
<comment type="similarity">
    <text evidence="1 3">Belongs to the pirin family.</text>
</comment>
<dbReference type="GO" id="GO:0046872">
    <property type="term" value="F:metal ion binding"/>
    <property type="evidence" value="ECO:0007669"/>
    <property type="project" value="UniProtKB-KW"/>
</dbReference>
<dbReference type="CDD" id="cd02247">
    <property type="entry name" value="cupin_pirin_C"/>
    <property type="match status" value="1"/>
</dbReference>
<gene>
    <name evidence="6" type="ORF">EJA10_12330</name>
</gene>
<protein>
    <submittedName>
        <fullName evidence="6">Pirin family protein</fullName>
    </submittedName>
</protein>
<dbReference type="OrthoDB" id="321327at2"/>
<dbReference type="InterPro" id="IPR011051">
    <property type="entry name" value="RmlC_Cupin_sf"/>
</dbReference>
<dbReference type="EMBL" id="RSFW01000014">
    <property type="protein sequence ID" value="RSD26657.1"/>
    <property type="molecule type" value="Genomic_DNA"/>
</dbReference>
<feature type="binding site" evidence="2">
    <location>
        <position position="102"/>
    </location>
    <ligand>
        <name>Fe cation</name>
        <dbReference type="ChEBI" id="CHEBI:24875"/>
    </ligand>
</feature>
<dbReference type="AlphaFoldDB" id="A0A3R9FWB3"/>
<feature type="domain" description="Pirin N-terminal" evidence="4">
    <location>
        <begin position="49"/>
        <end position="119"/>
    </location>
</feature>
<feature type="domain" description="Pirin C-terminal" evidence="5">
    <location>
        <begin position="174"/>
        <end position="280"/>
    </location>
</feature>
<keyword evidence="2" id="KW-0408">Iron</keyword>
<evidence type="ECO:0000313" key="6">
    <source>
        <dbReference type="EMBL" id="RSD26657.1"/>
    </source>
</evidence>
<feature type="binding site" evidence="2">
    <location>
        <position position="60"/>
    </location>
    <ligand>
        <name>Fe cation</name>
        <dbReference type="ChEBI" id="CHEBI:24875"/>
    </ligand>
</feature>
<name>A0A3R9FWB3_9BACI</name>
<evidence type="ECO:0000259" key="5">
    <source>
        <dbReference type="Pfam" id="PF05726"/>
    </source>
</evidence>
<evidence type="ECO:0000256" key="1">
    <source>
        <dbReference type="ARBA" id="ARBA00008416"/>
    </source>
</evidence>
<dbReference type="InterPro" id="IPR003829">
    <property type="entry name" value="Pirin_N_dom"/>
</dbReference>
<sequence>MGRVFQRNVKNHWTVQYEERSLPHVQAGMVLNPQDWRELDPFILMAEDWFKRGAFSDHPHRGFQTITYVIDGRLEHIDNHGGHSILEAGDIQYMNAGSGARHAEEAVEDDIAHTLQLWLNLPKELKGTKTSYQNVYSESAPTVDINGGTLKVYSGESAGVKGPLEPLVPFTLSEIRLSEGAEFTYELPEGHNAFLYVLSGDIEAGANPTNLKKSSAATVTFNDGGDGSSKLLLKANKRSRVLVYSGMPIKEEVVAYGPFVMNSMEEIRQAYRDYQEGKFGAEAK</sequence>
<accession>A0A3R9FWB3</accession>
<feature type="binding site" evidence="2">
    <location>
        <position position="58"/>
    </location>
    <ligand>
        <name>Fe cation</name>
        <dbReference type="ChEBI" id="CHEBI:24875"/>
    </ligand>
</feature>
<dbReference type="InterPro" id="IPR014710">
    <property type="entry name" value="RmlC-like_jellyroll"/>
</dbReference>